<organism evidence="7 8">
    <name type="scientific">Candidatus Halobonum tyrrellensis G22</name>
    <dbReference type="NCBI Taxonomy" id="1324957"/>
    <lineage>
        <taxon>Archaea</taxon>
        <taxon>Methanobacteriati</taxon>
        <taxon>Methanobacteriota</taxon>
        <taxon>Stenosarchaea group</taxon>
        <taxon>Halobacteria</taxon>
        <taxon>Halobacteriales</taxon>
        <taxon>Haloferacaceae</taxon>
        <taxon>Candidatus Halobonum</taxon>
    </lineage>
</organism>
<keyword evidence="3" id="KW-0408">Iron</keyword>
<dbReference type="InterPro" id="IPR017941">
    <property type="entry name" value="Rieske_2Fe-2S"/>
</dbReference>
<evidence type="ECO:0000256" key="5">
    <source>
        <dbReference type="ARBA" id="ARBA00034078"/>
    </source>
</evidence>
<dbReference type="Proteomes" id="UP000017840">
    <property type="component" value="Unassembled WGS sequence"/>
</dbReference>
<dbReference type="STRING" id="1324957.K933_14058"/>
<accession>V4H9P6</accession>
<evidence type="ECO:0000256" key="1">
    <source>
        <dbReference type="ARBA" id="ARBA00022714"/>
    </source>
</evidence>
<evidence type="ECO:0000313" key="8">
    <source>
        <dbReference type="Proteomes" id="UP000017840"/>
    </source>
</evidence>
<protein>
    <submittedName>
        <fullName evidence="7">Rieske (2Fe-2S) domain-containing protein</fullName>
    </submittedName>
</protein>
<keyword evidence="8" id="KW-1185">Reference proteome</keyword>
<proteinExistence type="predicted"/>
<evidence type="ECO:0000256" key="2">
    <source>
        <dbReference type="ARBA" id="ARBA00022723"/>
    </source>
</evidence>
<evidence type="ECO:0000256" key="4">
    <source>
        <dbReference type="ARBA" id="ARBA00023014"/>
    </source>
</evidence>
<dbReference type="EMBL" id="ASGZ01000059">
    <property type="protein sequence ID" value="ESP87405.1"/>
    <property type="molecule type" value="Genomic_DNA"/>
</dbReference>
<reference evidence="7 8" key="1">
    <citation type="journal article" date="2013" name="Genome Announc.">
        <title>Draft Genome Sequence of 'Candidatus Halobonum tyrrellensis' Strain G22, Isolated from the Hypersaline Waters of Lake Tyrrell, Australia.</title>
        <authorList>
            <person name="Ugalde J.A."/>
            <person name="Narasingarao P."/>
            <person name="Kuo S."/>
            <person name="Podell S."/>
            <person name="Allen E.E."/>
        </authorList>
    </citation>
    <scope>NUCLEOTIDE SEQUENCE [LARGE SCALE GENOMIC DNA]</scope>
    <source>
        <strain evidence="7 8">G22</strain>
    </source>
</reference>
<dbReference type="InterPro" id="IPR036922">
    <property type="entry name" value="Rieske_2Fe-2S_sf"/>
</dbReference>
<dbReference type="PROSITE" id="PS51296">
    <property type="entry name" value="RIESKE"/>
    <property type="match status" value="1"/>
</dbReference>
<dbReference type="OrthoDB" id="6837at2157"/>
<keyword evidence="1" id="KW-0001">2Fe-2S</keyword>
<comment type="cofactor">
    <cofactor evidence="5">
        <name>[2Fe-2S] cluster</name>
        <dbReference type="ChEBI" id="CHEBI:190135"/>
    </cofactor>
</comment>
<dbReference type="Pfam" id="PF00355">
    <property type="entry name" value="Rieske"/>
    <property type="match status" value="1"/>
</dbReference>
<dbReference type="RefSeq" id="WP_023395385.1">
    <property type="nucleotide sequence ID" value="NZ_ASGZ01000059.1"/>
</dbReference>
<dbReference type="PANTHER" id="PTHR21496">
    <property type="entry name" value="FERREDOXIN-RELATED"/>
    <property type="match status" value="1"/>
</dbReference>
<dbReference type="Gene3D" id="2.102.10.10">
    <property type="entry name" value="Rieske [2Fe-2S] iron-sulphur domain"/>
    <property type="match status" value="1"/>
</dbReference>
<evidence type="ECO:0000259" key="6">
    <source>
        <dbReference type="PROSITE" id="PS51296"/>
    </source>
</evidence>
<dbReference type="PANTHER" id="PTHR21496:SF0">
    <property type="entry name" value="RIESKE DOMAIN-CONTAINING PROTEIN"/>
    <property type="match status" value="1"/>
</dbReference>
<evidence type="ECO:0000256" key="3">
    <source>
        <dbReference type="ARBA" id="ARBA00023004"/>
    </source>
</evidence>
<dbReference type="eggNOG" id="arCOG02852">
    <property type="taxonomic scope" value="Archaea"/>
</dbReference>
<evidence type="ECO:0000313" key="7">
    <source>
        <dbReference type="EMBL" id="ESP87405.1"/>
    </source>
</evidence>
<dbReference type="GO" id="GO:0051537">
    <property type="term" value="F:2 iron, 2 sulfur cluster binding"/>
    <property type="evidence" value="ECO:0007669"/>
    <property type="project" value="UniProtKB-KW"/>
</dbReference>
<comment type="caution">
    <text evidence="7">The sequence shown here is derived from an EMBL/GenBank/DDBJ whole genome shotgun (WGS) entry which is preliminary data.</text>
</comment>
<dbReference type="GO" id="GO:0046872">
    <property type="term" value="F:metal ion binding"/>
    <property type="evidence" value="ECO:0007669"/>
    <property type="project" value="UniProtKB-KW"/>
</dbReference>
<gene>
    <name evidence="7" type="ORF">K933_14058</name>
</gene>
<feature type="domain" description="Rieske" evidence="6">
    <location>
        <begin position="11"/>
        <end position="105"/>
    </location>
</feature>
<dbReference type="SUPFAM" id="SSF50022">
    <property type="entry name" value="ISP domain"/>
    <property type="match status" value="1"/>
</dbReference>
<dbReference type="PATRIC" id="fig|1324957.4.peg.2851"/>
<keyword evidence="2" id="KW-0479">Metal-binding</keyword>
<dbReference type="CDD" id="cd03467">
    <property type="entry name" value="Rieske"/>
    <property type="match status" value="1"/>
</dbReference>
<keyword evidence="4" id="KW-0411">Iron-sulfur</keyword>
<sequence length="596" mass="65628">MASEPESDAFHEAVPLAELEAEGRALVAVEGVPVALFHHEGEIRAVNNRCPHMGFPLTEGSVDEGVLTCHWHHARFELSCGDTFDPWADDVDTYPTEVREGVVHVNPTPRRSDPPAVHWRERLDDGLEQNLRLVLAKSAVALQDVGVDPAETVETGVLFGTRYREGGWSSGLTILVALANRLDDLDDEDRKRALYQGLTEVTSDCADQPPKFDQEEFAARDVPFERLESWFRENVEVRDADGAERTLRTAVAAGATPEQLTGMLVAAATDHRYLDTGHTFDYVNKATEALDLIGWDHEAAADVLASLVRGLASADRAEERSSWRQPVDLAAMCDETFDRLDDLVAEGEGKEWKRPDGFTDRLHAADPEEVFDALEGAIEDGATVEQLARAVAYAAGRRVALFATNNEFSDWNTVHHTFTFANAVHRAAQRTETTELYRGVFDAAVNVYLDRFLNTPPAPEPSPDPDADPDEELEGLLTCFETQGRVNRAGAHAAHYLDGGGDPERLKAELGSALVREDTGFHTFQAYEAACRQFDLREDAAERRDLLVAAARYLSAHYPTRREREGTFSIAARLLDGERVHGADAGSDAEVATGDD</sequence>
<name>V4H9P6_9EURY</name>
<dbReference type="AlphaFoldDB" id="V4H9P6"/>